<evidence type="ECO:0000313" key="1">
    <source>
        <dbReference type="EMBL" id="MBB5331840.1"/>
    </source>
</evidence>
<comment type="caution">
    <text evidence="1">The sequence shown here is derived from an EMBL/GenBank/DDBJ whole genome shotgun (WGS) entry which is preliminary data.</text>
</comment>
<dbReference type="EMBL" id="JACHEB010000018">
    <property type="protein sequence ID" value="MBB5331840.1"/>
    <property type="molecule type" value="Genomic_DNA"/>
</dbReference>
<gene>
    <name evidence="1" type="ORF">HDF14_005489</name>
</gene>
<evidence type="ECO:0000313" key="2">
    <source>
        <dbReference type="Proteomes" id="UP000535182"/>
    </source>
</evidence>
<accession>A0A9X0U763</accession>
<dbReference type="AlphaFoldDB" id="A0A9X0U763"/>
<protein>
    <submittedName>
        <fullName evidence="1">Uncharacterized protein</fullName>
    </submittedName>
</protein>
<reference evidence="1 2" key="1">
    <citation type="submission" date="2020-08" db="EMBL/GenBank/DDBJ databases">
        <title>Genomic Encyclopedia of Type Strains, Phase IV (KMG-V): Genome sequencing to study the core and pangenomes of soil and plant-associated prokaryotes.</title>
        <authorList>
            <person name="Whitman W."/>
        </authorList>
    </citation>
    <scope>NUCLEOTIDE SEQUENCE [LARGE SCALE GENOMIC DNA]</scope>
    <source>
        <strain evidence="1 2">X5P2</strain>
    </source>
</reference>
<organism evidence="1 2">
    <name type="scientific">Tunturiibacter gelidiferens</name>
    <dbReference type="NCBI Taxonomy" id="3069689"/>
    <lineage>
        <taxon>Bacteria</taxon>
        <taxon>Pseudomonadati</taxon>
        <taxon>Acidobacteriota</taxon>
        <taxon>Terriglobia</taxon>
        <taxon>Terriglobales</taxon>
        <taxon>Acidobacteriaceae</taxon>
        <taxon>Tunturiibacter</taxon>
    </lineage>
</organism>
<name>A0A9X0U763_9BACT</name>
<sequence>MNYNAKNLVVVQVTNITTTQVLKAAAKRSLGDEAEWQGLLLPSHNKLPLICPLIDDDEIRTDTQRPRFKPSHTRTLGSCDVTYSGYAGGEIGGFNIGGTNLK</sequence>
<dbReference type="Proteomes" id="UP000535182">
    <property type="component" value="Unassembled WGS sequence"/>
</dbReference>
<keyword evidence="2" id="KW-1185">Reference proteome</keyword>
<proteinExistence type="predicted"/>